<name>A0A9D4K833_DREPO</name>
<evidence type="ECO:0000313" key="2">
    <source>
        <dbReference type="Proteomes" id="UP000828390"/>
    </source>
</evidence>
<reference evidence="1" key="2">
    <citation type="submission" date="2020-11" db="EMBL/GenBank/DDBJ databases">
        <authorList>
            <person name="McCartney M.A."/>
            <person name="Auch B."/>
            <person name="Kono T."/>
            <person name="Mallez S."/>
            <person name="Becker A."/>
            <person name="Gohl D.M."/>
            <person name="Silverstein K.A.T."/>
            <person name="Koren S."/>
            <person name="Bechman K.B."/>
            <person name="Herman A."/>
            <person name="Abrahante J.E."/>
            <person name="Garbe J."/>
        </authorList>
    </citation>
    <scope>NUCLEOTIDE SEQUENCE</scope>
    <source>
        <strain evidence="1">Duluth1</strain>
        <tissue evidence="1">Whole animal</tissue>
    </source>
</reference>
<dbReference type="Proteomes" id="UP000828390">
    <property type="component" value="Unassembled WGS sequence"/>
</dbReference>
<protein>
    <submittedName>
        <fullName evidence="1">Uncharacterized protein</fullName>
    </submittedName>
</protein>
<evidence type="ECO:0000313" key="1">
    <source>
        <dbReference type="EMBL" id="KAH3834738.1"/>
    </source>
</evidence>
<organism evidence="1 2">
    <name type="scientific">Dreissena polymorpha</name>
    <name type="common">Zebra mussel</name>
    <name type="synonym">Mytilus polymorpha</name>
    <dbReference type="NCBI Taxonomy" id="45954"/>
    <lineage>
        <taxon>Eukaryota</taxon>
        <taxon>Metazoa</taxon>
        <taxon>Spiralia</taxon>
        <taxon>Lophotrochozoa</taxon>
        <taxon>Mollusca</taxon>
        <taxon>Bivalvia</taxon>
        <taxon>Autobranchia</taxon>
        <taxon>Heteroconchia</taxon>
        <taxon>Euheterodonta</taxon>
        <taxon>Imparidentia</taxon>
        <taxon>Neoheterodontei</taxon>
        <taxon>Myida</taxon>
        <taxon>Dreissenoidea</taxon>
        <taxon>Dreissenidae</taxon>
        <taxon>Dreissena</taxon>
    </lineage>
</organism>
<proteinExistence type="predicted"/>
<keyword evidence="2" id="KW-1185">Reference proteome</keyword>
<accession>A0A9D4K833</accession>
<reference evidence="1" key="1">
    <citation type="journal article" date="2019" name="bioRxiv">
        <title>The Genome of the Zebra Mussel, Dreissena polymorpha: A Resource for Invasive Species Research.</title>
        <authorList>
            <person name="McCartney M.A."/>
            <person name="Auch B."/>
            <person name="Kono T."/>
            <person name="Mallez S."/>
            <person name="Zhang Y."/>
            <person name="Obille A."/>
            <person name="Becker A."/>
            <person name="Abrahante J.E."/>
            <person name="Garbe J."/>
            <person name="Badalamenti J.P."/>
            <person name="Herman A."/>
            <person name="Mangelson H."/>
            <person name="Liachko I."/>
            <person name="Sullivan S."/>
            <person name="Sone E.D."/>
            <person name="Koren S."/>
            <person name="Silverstein K.A.T."/>
            <person name="Beckman K.B."/>
            <person name="Gohl D.M."/>
        </authorList>
    </citation>
    <scope>NUCLEOTIDE SEQUENCE</scope>
    <source>
        <strain evidence="1">Duluth1</strain>
        <tissue evidence="1">Whole animal</tissue>
    </source>
</reference>
<comment type="caution">
    <text evidence="1">The sequence shown here is derived from an EMBL/GenBank/DDBJ whole genome shotgun (WGS) entry which is preliminary data.</text>
</comment>
<dbReference type="EMBL" id="JAIWYP010000004">
    <property type="protein sequence ID" value="KAH3834738.1"/>
    <property type="molecule type" value="Genomic_DNA"/>
</dbReference>
<sequence length="82" mass="9142">MHQSARNAASCSILGLQAHALCTNLLGMPPVAQYLYFRHTRYAPICEECRQLLNTCTSGTRAMHQSAYGMENPLNTIWSLNV</sequence>
<dbReference type="AlphaFoldDB" id="A0A9D4K833"/>
<gene>
    <name evidence="1" type="ORF">DPMN_108073</name>
</gene>